<dbReference type="Proteomes" id="UP000184233">
    <property type="component" value="Unassembled WGS sequence"/>
</dbReference>
<dbReference type="Gene3D" id="2.60.40.1120">
    <property type="entry name" value="Carboxypeptidase-like, regulatory domain"/>
    <property type="match status" value="1"/>
</dbReference>
<dbReference type="Gene3D" id="2.170.130.10">
    <property type="entry name" value="TonB-dependent receptor, plug domain"/>
    <property type="match status" value="1"/>
</dbReference>
<dbReference type="InterPro" id="IPR036942">
    <property type="entry name" value="Beta-barrel_TonB_sf"/>
</dbReference>
<dbReference type="InterPro" id="IPR037066">
    <property type="entry name" value="Plug_dom_sf"/>
</dbReference>
<dbReference type="Gene3D" id="2.40.170.20">
    <property type="entry name" value="TonB-dependent receptor, beta-barrel domain"/>
    <property type="match status" value="1"/>
</dbReference>
<sequence>MKHFGTSVAILLVTFMTPVLVWAQTGIIAGKVTDGESGEPLRGATVQVVENKKGAYTDTKGTFRIKNIAPGSYTLKFSYVGYSMKTVEKVAVTADKTATINVVLSVTKSSAKEVVVEATRVNDNAAALLATRKNAAQVSDGIGREEISKLADSDAGQSLKRVSGVTLVDNKFVYVRGVSDRYSNTTLNGASLASTEPDKKSFAFDMFPSELLENANVAKSFTPDLPGNFAGGLVQLNTIDFPSGTSVKFSASSGYNDNVTLKTDRFLMTEGGKTDWLGIDDGSRALPAGFPASRLEMNELLRDVRAGNQESIDRLNGLGRSFHNNLWSTGSTTAAPNGSFGVTYSDLFSTGESDQFGLVASMSYGNSYGLNNIVRGGLLANPQDYLFRFQGTQASRSVSWGGLVNMAYRIGTSTTISFKNVYNRSSDFENVYLSGENYAQSIVQRLFSFQFVDKTLYSGTVSGEHNLPFNNALVDWRVGYSQSERDEPDFRRLQFMRNTADSGQPLFAAFDLTPQGAGSRAGRFFSNLQDNAITGGLNFQLPVTTDLKIKVGGLVENRSRVFKARSITIVQSFDNDMADKMVIPDNDVVPDLSPIFADSNYSTNRLSYSEDSKLSDTYDAQENLVAGYAMVDFPVSIAGVDVRFITGARIEKSIQRLNSFSVTDNPVHVDQDLLDVLPSLNVVVKPSDLINVRLSASQTLARPSLREFAPFQFFDFQQQATIAGNPNLRRTLIQNYDVRFEYFTAPGQVLSASLFYKRFDNAIEETLFPQQSEVVRSFANASGAAHNYGVELEIRQGLGFIANPLNNFMLSLNAALIRSELTVFQATVQDTRPMWGQSPYTINLALYYVNPDSRTSVTLGYNTYGKRIIQVNQVGTFQGNPHVYELPRDLVDFSIIQPVGESWEIKLAVRDLLNQPLKWEQEGSLVQSNLRGRSVSLGFGYKIQ</sequence>
<keyword evidence="3" id="KW-0998">Cell outer membrane</keyword>
<keyword evidence="2 4" id="KW-0472">Membrane</keyword>
<comment type="caution">
    <text evidence="7">The sequence shown here is derived from an EMBL/GenBank/DDBJ whole genome shotgun (WGS) entry which is preliminary data.</text>
</comment>
<name>A0A1M3KVF9_9BACT</name>
<accession>A0A1M3KVF9</accession>
<dbReference type="PANTHER" id="PTHR40980">
    <property type="entry name" value="PLUG DOMAIN-CONTAINING PROTEIN"/>
    <property type="match status" value="1"/>
</dbReference>
<dbReference type="PANTHER" id="PTHR40980:SF5">
    <property type="entry name" value="TONB-DEPENDENT RECEPTOR"/>
    <property type="match status" value="1"/>
</dbReference>
<protein>
    <submittedName>
        <fullName evidence="7">Uncharacterized protein</fullName>
    </submittedName>
</protein>
<evidence type="ECO:0000313" key="8">
    <source>
        <dbReference type="Proteomes" id="UP000184233"/>
    </source>
</evidence>
<dbReference type="Pfam" id="PF07715">
    <property type="entry name" value="Plug"/>
    <property type="match status" value="1"/>
</dbReference>
<dbReference type="Pfam" id="PF13715">
    <property type="entry name" value="CarbopepD_reg_2"/>
    <property type="match status" value="1"/>
</dbReference>
<evidence type="ECO:0000313" key="7">
    <source>
        <dbReference type="EMBL" id="OJX56216.1"/>
    </source>
</evidence>
<gene>
    <name evidence="7" type="ORF">BGO89_12805</name>
</gene>
<comment type="subcellular location">
    <subcellularLocation>
        <location evidence="1 4">Cell outer membrane</location>
    </subcellularLocation>
</comment>
<dbReference type="GO" id="GO:0009279">
    <property type="term" value="C:cell outer membrane"/>
    <property type="evidence" value="ECO:0007669"/>
    <property type="project" value="UniProtKB-SubCell"/>
</dbReference>
<dbReference type="Pfam" id="PF00593">
    <property type="entry name" value="TonB_dep_Rec_b-barrel"/>
    <property type="match status" value="1"/>
</dbReference>
<feature type="domain" description="TonB-dependent receptor-like beta-barrel" evidence="5">
    <location>
        <begin position="493"/>
        <end position="884"/>
    </location>
</feature>
<reference evidence="7 8" key="1">
    <citation type="submission" date="2016-09" db="EMBL/GenBank/DDBJ databases">
        <title>Genome-resolved meta-omics ties microbial dynamics to process performance in biotechnology for thiocyanate degradation.</title>
        <authorList>
            <person name="Kantor R.S."/>
            <person name="Huddy R.J."/>
            <person name="Iyer R."/>
            <person name="Thomas B.C."/>
            <person name="Brown C.T."/>
            <person name="Anantharaman K."/>
            <person name="Tringe S."/>
            <person name="Hettich R.L."/>
            <person name="Harrison S.T."/>
            <person name="Banfield J.F."/>
        </authorList>
    </citation>
    <scope>NUCLEOTIDE SEQUENCE [LARGE SCALE GENOMIC DNA]</scope>
    <source>
        <strain evidence="7">59-99</strain>
    </source>
</reference>
<dbReference type="InterPro" id="IPR008969">
    <property type="entry name" value="CarboxyPept-like_regulatory"/>
</dbReference>
<dbReference type="AlphaFoldDB" id="A0A1M3KVF9"/>
<dbReference type="EMBL" id="MKVH01000025">
    <property type="protein sequence ID" value="OJX56216.1"/>
    <property type="molecule type" value="Genomic_DNA"/>
</dbReference>
<dbReference type="InterPro" id="IPR012910">
    <property type="entry name" value="Plug_dom"/>
</dbReference>
<evidence type="ECO:0000259" key="6">
    <source>
        <dbReference type="Pfam" id="PF07715"/>
    </source>
</evidence>
<keyword evidence="4" id="KW-0798">TonB box</keyword>
<proteinExistence type="inferred from homology"/>
<dbReference type="InterPro" id="IPR000531">
    <property type="entry name" value="Beta-barrel_TonB"/>
</dbReference>
<organism evidence="7 8">
    <name type="scientific">Candidatus Kapaibacterium thiocyanatum</name>
    <dbReference type="NCBI Taxonomy" id="1895771"/>
    <lineage>
        <taxon>Bacteria</taxon>
        <taxon>Pseudomonadati</taxon>
        <taxon>Candidatus Kapaibacteriota</taxon>
        <taxon>Candidatus Kapaibacteriia</taxon>
        <taxon>Candidatus Kapaibacteriales</taxon>
        <taxon>Candidatus Kapaibacteriaceae</taxon>
        <taxon>Candidatus Kapaibacterium</taxon>
    </lineage>
</organism>
<evidence type="ECO:0000259" key="5">
    <source>
        <dbReference type="Pfam" id="PF00593"/>
    </source>
</evidence>
<evidence type="ECO:0000256" key="1">
    <source>
        <dbReference type="ARBA" id="ARBA00004442"/>
    </source>
</evidence>
<dbReference type="STRING" id="1895771.BGO89_12805"/>
<dbReference type="SUPFAM" id="SSF56935">
    <property type="entry name" value="Porins"/>
    <property type="match status" value="1"/>
</dbReference>
<feature type="domain" description="TonB-dependent receptor plug" evidence="6">
    <location>
        <begin position="134"/>
        <end position="227"/>
    </location>
</feature>
<evidence type="ECO:0000256" key="4">
    <source>
        <dbReference type="RuleBase" id="RU003357"/>
    </source>
</evidence>
<dbReference type="SUPFAM" id="SSF49464">
    <property type="entry name" value="Carboxypeptidase regulatory domain-like"/>
    <property type="match status" value="1"/>
</dbReference>
<evidence type="ECO:0000256" key="2">
    <source>
        <dbReference type="ARBA" id="ARBA00023136"/>
    </source>
</evidence>
<comment type="similarity">
    <text evidence="4">Belongs to the TonB-dependent receptor family.</text>
</comment>
<evidence type="ECO:0000256" key="3">
    <source>
        <dbReference type="ARBA" id="ARBA00023237"/>
    </source>
</evidence>